<proteinExistence type="predicted"/>
<dbReference type="Pfam" id="PF00691">
    <property type="entry name" value="OmpA"/>
    <property type="match status" value="1"/>
</dbReference>
<dbReference type="SMART" id="SM00028">
    <property type="entry name" value="TPR"/>
    <property type="match status" value="2"/>
</dbReference>
<dbReference type="InterPro" id="IPR050330">
    <property type="entry name" value="Bact_OuterMem_StrucFunc"/>
</dbReference>
<reference evidence="5 6" key="1">
    <citation type="submission" date="2016-05" db="EMBL/GenBank/DDBJ databases">
        <title>Single-cell genome of chain-forming Candidatus Thiomargarita nelsonii and comparison to other large sulfur-oxidizing bacteria.</title>
        <authorList>
            <person name="Winkel M."/>
            <person name="Salman V."/>
            <person name="Woyke T."/>
            <person name="Schulz-Vogt H."/>
            <person name="Richter M."/>
            <person name="Flood B."/>
            <person name="Bailey J."/>
            <person name="Amann R."/>
            <person name="Mussmann M."/>
        </authorList>
    </citation>
    <scope>NUCLEOTIDE SEQUENCE [LARGE SCALE GENOMIC DNA]</scope>
    <source>
        <strain evidence="5 6">THI036</strain>
    </source>
</reference>
<dbReference type="EMBL" id="LUTY01003015">
    <property type="protein sequence ID" value="OAD18944.1"/>
    <property type="molecule type" value="Genomic_DNA"/>
</dbReference>
<organism evidence="5 6">
    <name type="scientific">Candidatus Thiomargarita nelsonii</name>
    <dbReference type="NCBI Taxonomy" id="1003181"/>
    <lineage>
        <taxon>Bacteria</taxon>
        <taxon>Pseudomonadati</taxon>
        <taxon>Pseudomonadota</taxon>
        <taxon>Gammaproteobacteria</taxon>
        <taxon>Thiotrichales</taxon>
        <taxon>Thiotrichaceae</taxon>
        <taxon>Thiomargarita</taxon>
    </lineage>
</organism>
<keyword evidence="3" id="KW-0732">Signal</keyword>
<comment type="caution">
    <text evidence="5">The sequence shown here is derived from an EMBL/GenBank/DDBJ whole genome shotgun (WGS) entry which is preliminary data.</text>
</comment>
<evidence type="ECO:0000256" key="3">
    <source>
        <dbReference type="SAM" id="SignalP"/>
    </source>
</evidence>
<evidence type="ECO:0000313" key="5">
    <source>
        <dbReference type="EMBL" id="OAD18944.1"/>
    </source>
</evidence>
<protein>
    <submittedName>
        <fullName evidence="5">Lipoprotein</fullName>
    </submittedName>
</protein>
<dbReference type="PROSITE" id="PS51123">
    <property type="entry name" value="OMPA_2"/>
    <property type="match status" value="1"/>
</dbReference>
<keyword evidence="2" id="KW-0472">Membrane</keyword>
<dbReference type="Gene3D" id="3.30.1330.60">
    <property type="entry name" value="OmpA-like domain"/>
    <property type="match status" value="1"/>
</dbReference>
<dbReference type="GO" id="GO:0016020">
    <property type="term" value="C:membrane"/>
    <property type="evidence" value="ECO:0007669"/>
    <property type="project" value="UniProtKB-UniRule"/>
</dbReference>
<name>A0A176RT73_9GAMM</name>
<evidence type="ECO:0000313" key="6">
    <source>
        <dbReference type="Proteomes" id="UP000076962"/>
    </source>
</evidence>
<dbReference type="InterPro" id="IPR006665">
    <property type="entry name" value="OmpA-like"/>
</dbReference>
<gene>
    <name evidence="5" type="ORF">THIOM_005446</name>
</gene>
<accession>A0A176RT73</accession>
<dbReference type="InterPro" id="IPR036737">
    <property type="entry name" value="OmpA-like_sf"/>
</dbReference>
<dbReference type="Pfam" id="PF13414">
    <property type="entry name" value="TPR_11"/>
    <property type="match status" value="1"/>
</dbReference>
<keyword evidence="6" id="KW-1185">Reference proteome</keyword>
<dbReference type="PROSITE" id="PS50005">
    <property type="entry name" value="TPR"/>
    <property type="match status" value="1"/>
</dbReference>
<evidence type="ECO:0000256" key="2">
    <source>
        <dbReference type="PROSITE-ProRule" id="PRU00473"/>
    </source>
</evidence>
<keyword evidence="5" id="KW-0449">Lipoprotein</keyword>
<evidence type="ECO:0000259" key="4">
    <source>
        <dbReference type="PROSITE" id="PS51123"/>
    </source>
</evidence>
<dbReference type="Proteomes" id="UP000076962">
    <property type="component" value="Unassembled WGS sequence"/>
</dbReference>
<feature type="signal peptide" evidence="3">
    <location>
        <begin position="1"/>
        <end position="19"/>
    </location>
</feature>
<sequence length="281" mass="31924">MKNKLLLPLILSLSQTLAAAEDCDYAADLLYEAYSLRHQSHAFERQKALVESAVENCPEMPEAQNYYGSLLEKQGNYTQAIVHYKKAIALRPDFSEAWYGLGETYHKQGRFPLSLEAHLHACQTDSDSKKRVKALLEDNRYTVTEKGKIIDRESLLVLYDKQRQKAIDQMLSDCDMGRLGRVNPAAVFRNFQFAPRKADLEPGSERQLEEIVAALMNLPNRVIKIHGHTDTQPFKDAPLADSDRLNLELSEQRADTIARALKIRFILTMPKCVVLKAEICC</sequence>
<dbReference type="PANTHER" id="PTHR30329">
    <property type="entry name" value="STATOR ELEMENT OF FLAGELLAR MOTOR COMPLEX"/>
    <property type="match status" value="1"/>
</dbReference>
<feature type="domain" description="OmpA-like" evidence="4">
    <location>
        <begin position="180"/>
        <end position="281"/>
    </location>
</feature>
<evidence type="ECO:0000256" key="1">
    <source>
        <dbReference type="PROSITE-ProRule" id="PRU00339"/>
    </source>
</evidence>
<dbReference type="SUPFAM" id="SSF103088">
    <property type="entry name" value="OmpA-like"/>
    <property type="match status" value="1"/>
</dbReference>
<keyword evidence="1" id="KW-0802">TPR repeat</keyword>
<dbReference type="SUPFAM" id="SSF48452">
    <property type="entry name" value="TPR-like"/>
    <property type="match status" value="1"/>
</dbReference>
<dbReference type="InterPro" id="IPR011990">
    <property type="entry name" value="TPR-like_helical_dom_sf"/>
</dbReference>
<dbReference type="AlphaFoldDB" id="A0A176RT73"/>
<feature type="chain" id="PRO_5008048916" evidence="3">
    <location>
        <begin position="20"/>
        <end position="281"/>
    </location>
</feature>
<feature type="repeat" description="TPR" evidence="1">
    <location>
        <begin position="61"/>
        <end position="94"/>
    </location>
</feature>
<dbReference type="InterPro" id="IPR019734">
    <property type="entry name" value="TPR_rpt"/>
</dbReference>
<dbReference type="CDD" id="cd07185">
    <property type="entry name" value="OmpA_C-like"/>
    <property type="match status" value="1"/>
</dbReference>
<dbReference type="Gene3D" id="1.25.40.10">
    <property type="entry name" value="Tetratricopeptide repeat domain"/>
    <property type="match status" value="1"/>
</dbReference>
<dbReference type="PANTHER" id="PTHR30329:SF21">
    <property type="entry name" value="LIPOPROTEIN YIAD-RELATED"/>
    <property type="match status" value="1"/>
</dbReference>